<protein>
    <submittedName>
        <fullName evidence="4">Helix-turn-helix domain-containing protein</fullName>
    </submittedName>
</protein>
<evidence type="ECO:0000313" key="4">
    <source>
        <dbReference type="EMBL" id="MBA6115079.1"/>
    </source>
</evidence>
<proteinExistence type="predicted"/>
<dbReference type="InterPro" id="IPR010982">
    <property type="entry name" value="Lambda_DNA-bd_dom_sf"/>
</dbReference>
<keyword evidence="1" id="KW-0805">Transcription regulation</keyword>
<dbReference type="RefSeq" id="WP_123109011.1">
    <property type="nucleotide sequence ID" value="NZ_JACGDG010000003.1"/>
</dbReference>
<gene>
    <name evidence="4" type="ORF">H4C47_04980</name>
</gene>
<dbReference type="GO" id="GO:0003677">
    <property type="term" value="F:DNA binding"/>
    <property type="evidence" value="ECO:0007669"/>
    <property type="project" value="UniProtKB-KW"/>
</dbReference>
<name>A0A3M8RP59_PSEPU</name>
<dbReference type="InterPro" id="IPR001387">
    <property type="entry name" value="Cro/C1-type_HTH"/>
</dbReference>
<dbReference type="Gene3D" id="1.10.260.40">
    <property type="entry name" value="lambda repressor-like DNA-binding domains"/>
    <property type="match status" value="1"/>
</dbReference>
<evidence type="ECO:0000256" key="3">
    <source>
        <dbReference type="ARBA" id="ARBA00023163"/>
    </source>
</evidence>
<accession>A0A3M8RP59</accession>
<evidence type="ECO:0000256" key="1">
    <source>
        <dbReference type="ARBA" id="ARBA00023015"/>
    </source>
</evidence>
<dbReference type="CDD" id="cd00093">
    <property type="entry name" value="HTH_XRE"/>
    <property type="match status" value="1"/>
</dbReference>
<comment type="caution">
    <text evidence="4">The sequence shown here is derived from an EMBL/GenBank/DDBJ whole genome shotgun (WGS) entry which is preliminary data.</text>
</comment>
<dbReference type="PROSITE" id="PS50943">
    <property type="entry name" value="HTH_CROC1"/>
    <property type="match status" value="1"/>
</dbReference>
<dbReference type="PANTHER" id="PTHR36511">
    <property type="entry name" value="MERR FAMILY BACTERIAL REGULATORY PROTEIN"/>
    <property type="match status" value="1"/>
</dbReference>
<organism evidence="4 5">
    <name type="scientific">Pseudomonas putida</name>
    <name type="common">Arthrobacter siderocapsulatus</name>
    <dbReference type="NCBI Taxonomy" id="303"/>
    <lineage>
        <taxon>Bacteria</taxon>
        <taxon>Pseudomonadati</taxon>
        <taxon>Pseudomonadota</taxon>
        <taxon>Gammaproteobacteria</taxon>
        <taxon>Pseudomonadales</taxon>
        <taxon>Pseudomonadaceae</taxon>
        <taxon>Pseudomonas</taxon>
    </lineage>
</organism>
<reference evidence="4 5" key="1">
    <citation type="submission" date="2020-07" db="EMBL/GenBank/DDBJ databases">
        <title>Diversity of carbapenemase encoding genes among Pseudomonas putida group clinical isolates in a tertiary Brazilian hospital.</title>
        <authorList>
            <person name="Alberto-Lei F."/>
            <person name="Nodari C.S."/>
            <person name="Streling A.P."/>
            <person name="Paulino J.T."/>
            <person name="Bessa-Neto F.O."/>
            <person name="Cayo R."/>
            <person name="Gales A.C."/>
        </authorList>
    </citation>
    <scope>NUCLEOTIDE SEQUENCE [LARGE SCALE GENOMIC DNA]</scope>
    <source>
        <strain evidence="4 5">12464</strain>
    </source>
</reference>
<dbReference type="OrthoDB" id="9799384at2"/>
<keyword evidence="2" id="KW-0238">DNA-binding</keyword>
<dbReference type="Proteomes" id="UP000553948">
    <property type="component" value="Unassembled WGS sequence"/>
</dbReference>
<sequence length="148" mass="17173">MSYSDYWRRKFLAEHPEYEQQSQELRYESEESSPSVRAAPLPWLARVNTAPELNCSFPLSGAASSNFELSEIFLQKRIKTSHGVTPDSSLTEYACRLRQRLKLTQEELAARLGISVRTIQDWEQGRRQPHGSGRALLRQWIDQHDHQC</sequence>
<dbReference type="EMBL" id="JACGDG010000003">
    <property type="protein sequence ID" value="MBA6115079.1"/>
    <property type="molecule type" value="Genomic_DNA"/>
</dbReference>
<dbReference type="SUPFAM" id="SSF47413">
    <property type="entry name" value="lambda repressor-like DNA-binding domains"/>
    <property type="match status" value="1"/>
</dbReference>
<dbReference type="AlphaFoldDB" id="A0A3M8RP59"/>
<evidence type="ECO:0000313" key="5">
    <source>
        <dbReference type="Proteomes" id="UP000553948"/>
    </source>
</evidence>
<evidence type="ECO:0000256" key="2">
    <source>
        <dbReference type="ARBA" id="ARBA00023125"/>
    </source>
</evidence>
<keyword evidence="3" id="KW-0804">Transcription</keyword>
<dbReference type="InterPro" id="IPR052359">
    <property type="entry name" value="HTH-type_reg/antitoxin"/>
</dbReference>
<dbReference type="PANTHER" id="PTHR36511:SF4">
    <property type="entry name" value="ANTITOXIN MQSA"/>
    <property type="match status" value="1"/>
</dbReference>
<dbReference type="Pfam" id="PF01381">
    <property type="entry name" value="HTH_3"/>
    <property type="match status" value="1"/>
</dbReference>